<dbReference type="SUPFAM" id="SSF52540">
    <property type="entry name" value="P-loop containing nucleoside triphosphate hydrolases"/>
    <property type="match status" value="1"/>
</dbReference>
<dbReference type="InterPro" id="IPR027417">
    <property type="entry name" value="P-loop_NTPase"/>
</dbReference>
<reference evidence="1 2" key="1">
    <citation type="journal article" date="2019" name="Mol. Biol. Evol.">
        <title>Blast fungal genomes show frequent chromosomal changes, gene gains and losses, and effector gene turnover.</title>
        <authorList>
            <person name="Gomez Luciano L.B."/>
            <person name="Jason Tsai I."/>
            <person name="Chuma I."/>
            <person name="Tosa Y."/>
            <person name="Chen Y.H."/>
            <person name="Li J.Y."/>
            <person name="Li M.Y."/>
            <person name="Jade Lu M.Y."/>
            <person name="Nakayashiki H."/>
            <person name="Li W.H."/>
        </authorList>
    </citation>
    <scope>NUCLEOTIDE SEQUENCE [LARGE SCALE GENOMIC DNA]</scope>
    <source>
        <strain evidence="1">MZ5-1-6</strain>
    </source>
</reference>
<gene>
    <name evidence="1" type="ORF">PoMZ_09429</name>
</gene>
<dbReference type="VEuPathDB" id="FungiDB:M_BR32_EuGene_00084731"/>
<evidence type="ECO:0000313" key="1">
    <source>
        <dbReference type="EMBL" id="QBZ53740.1"/>
    </source>
</evidence>
<organism evidence="1 2">
    <name type="scientific">Pyricularia oryzae</name>
    <name type="common">Rice blast fungus</name>
    <name type="synonym">Magnaporthe oryzae</name>
    <dbReference type="NCBI Taxonomy" id="318829"/>
    <lineage>
        <taxon>Eukaryota</taxon>
        <taxon>Fungi</taxon>
        <taxon>Dikarya</taxon>
        <taxon>Ascomycota</taxon>
        <taxon>Pezizomycotina</taxon>
        <taxon>Sordariomycetes</taxon>
        <taxon>Sordariomycetidae</taxon>
        <taxon>Magnaporthales</taxon>
        <taxon>Pyriculariaceae</taxon>
        <taxon>Pyricularia</taxon>
    </lineage>
</organism>
<sequence length="242" mass="27298">METNVAGGNAGQTSGNVVERTDSLVLDRTSEQVAAVHPRPRNQAEGLRTFRAIGNRDEAEAYAVQHLPRYFVENYKPMQRQLMKKRRQAKEYTPGYRQKPWKLPRALEQWKNNVVANEGGPSVLLLVGSPGAGKTQWAKSFGRPVEMNRGWEPDAFADGSTHLVMNDMKWVPSGPWAELLSCRESFEVKGRRGKKNKTFTFGKPVIVTCNVDNDPRKIRRVAGLFRGELVVVVELGSREMLY</sequence>
<evidence type="ECO:0000313" key="2">
    <source>
        <dbReference type="Proteomes" id="UP000294847"/>
    </source>
</evidence>
<name>A0A4P7N1M7_PYROR</name>
<protein>
    <submittedName>
        <fullName evidence="1">Uncharacterized protein</fullName>
    </submittedName>
</protein>
<accession>A0A4P7N1M7</accession>
<dbReference type="AlphaFoldDB" id="A0A4P7N1M7"/>
<dbReference type="Proteomes" id="UP000294847">
    <property type="component" value="Chromosome 1"/>
</dbReference>
<dbReference type="EMBL" id="CP034204">
    <property type="protein sequence ID" value="QBZ53740.1"/>
    <property type="molecule type" value="Genomic_DNA"/>
</dbReference>
<proteinExistence type="predicted"/>